<evidence type="ECO:0000313" key="2">
    <source>
        <dbReference type="Proteomes" id="UP000054007"/>
    </source>
</evidence>
<name>A0A0D7AV51_9AGAR</name>
<gene>
    <name evidence="1" type="ORF">CYLTODRAFT_494870</name>
</gene>
<protein>
    <submittedName>
        <fullName evidence="1">Uncharacterized protein</fullName>
    </submittedName>
</protein>
<evidence type="ECO:0000313" key="1">
    <source>
        <dbReference type="EMBL" id="KIY62102.1"/>
    </source>
</evidence>
<proteinExistence type="predicted"/>
<keyword evidence="2" id="KW-1185">Reference proteome</keyword>
<accession>A0A0D7AV51</accession>
<dbReference type="Proteomes" id="UP000054007">
    <property type="component" value="Unassembled WGS sequence"/>
</dbReference>
<dbReference type="AlphaFoldDB" id="A0A0D7AV51"/>
<dbReference type="EMBL" id="KN880824">
    <property type="protein sequence ID" value="KIY62102.1"/>
    <property type="molecule type" value="Genomic_DNA"/>
</dbReference>
<sequence length="176" mass="19883">MSLIRLSSCKVDTFVKQLPSVVASKRQERDNLFMELFSLEWRVRSAIYGRDGWTSDMETVILELREGGHEFCQAWRIKVLAASRVHGEMCQLEDDLAKSIAHITAQIEICEDVAATLDNAERRGELPADVPSSGELRAQAESYRATLACARRYAKWLPSTRTKSLVPLCLVDVLRI</sequence>
<organism evidence="1 2">
    <name type="scientific">Cylindrobasidium torrendii FP15055 ss-10</name>
    <dbReference type="NCBI Taxonomy" id="1314674"/>
    <lineage>
        <taxon>Eukaryota</taxon>
        <taxon>Fungi</taxon>
        <taxon>Dikarya</taxon>
        <taxon>Basidiomycota</taxon>
        <taxon>Agaricomycotina</taxon>
        <taxon>Agaricomycetes</taxon>
        <taxon>Agaricomycetidae</taxon>
        <taxon>Agaricales</taxon>
        <taxon>Marasmiineae</taxon>
        <taxon>Physalacriaceae</taxon>
        <taxon>Cylindrobasidium</taxon>
    </lineage>
</organism>
<reference evidence="1 2" key="1">
    <citation type="journal article" date="2015" name="Fungal Genet. Biol.">
        <title>Evolution of novel wood decay mechanisms in Agaricales revealed by the genome sequences of Fistulina hepatica and Cylindrobasidium torrendii.</title>
        <authorList>
            <person name="Floudas D."/>
            <person name="Held B.W."/>
            <person name="Riley R."/>
            <person name="Nagy L.G."/>
            <person name="Koehler G."/>
            <person name="Ransdell A.S."/>
            <person name="Younus H."/>
            <person name="Chow J."/>
            <person name="Chiniquy J."/>
            <person name="Lipzen A."/>
            <person name="Tritt A."/>
            <person name="Sun H."/>
            <person name="Haridas S."/>
            <person name="LaButti K."/>
            <person name="Ohm R.A."/>
            <person name="Kues U."/>
            <person name="Blanchette R.A."/>
            <person name="Grigoriev I.V."/>
            <person name="Minto R.E."/>
            <person name="Hibbett D.S."/>
        </authorList>
    </citation>
    <scope>NUCLEOTIDE SEQUENCE [LARGE SCALE GENOMIC DNA]</scope>
    <source>
        <strain evidence="1 2">FP15055 ss-10</strain>
    </source>
</reference>